<dbReference type="InterPro" id="IPR036388">
    <property type="entry name" value="WH-like_DNA-bd_sf"/>
</dbReference>
<dbReference type="InterPro" id="IPR000524">
    <property type="entry name" value="Tscrpt_reg_HTH_GntR"/>
</dbReference>
<proteinExistence type="predicted"/>
<keyword evidence="2 5" id="KW-0238">DNA-binding</keyword>
<dbReference type="EMBL" id="RKHL01000001">
    <property type="protein sequence ID" value="ROR80017.1"/>
    <property type="molecule type" value="Genomic_DNA"/>
</dbReference>
<keyword evidence="1" id="KW-0805">Transcription regulation</keyword>
<dbReference type="GO" id="GO:0003700">
    <property type="term" value="F:DNA-binding transcription factor activity"/>
    <property type="evidence" value="ECO:0007669"/>
    <property type="project" value="InterPro"/>
</dbReference>
<protein>
    <submittedName>
        <fullName evidence="5">DNA-binding GntR family transcriptional regulator</fullName>
    </submittedName>
</protein>
<evidence type="ECO:0000256" key="2">
    <source>
        <dbReference type="ARBA" id="ARBA00023125"/>
    </source>
</evidence>
<dbReference type="PANTHER" id="PTHR43537">
    <property type="entry name" value="TRANSCRIPTIONAL REGULATOR, GNTR FAMILY"/>
    <property type="match status" value="1"/>
</dbReference>
<reference evidence="5 6" key="1">
    <citation type="submission" date="2018-11" db="EMBL/GenBank/DDBJ databases">
        <title>Sequencing the genomes of 1000 actinobacteria strains.</title>
        <authorList>
            <person name="Klenk H.-P."/>
        </authorList>
    </citation>
    <scope>NUCLEOTIDE SEQUENCE [LARGE SCALE GENOMIC DNA]</scope>
    <source>
        <strain evidence="5 6">DSM 14012</strain>
    </source>
</reference>
<dbReference type="SUPFAM" id="SSF46785">
    <property type="entry name" value="Winged helix' DNA-binding domain"/>
    <property type="match status" value="1"/>
</dbReference>
<accession>A0A3N2BXQ2</accession>
<dbReference type="SMART" id="SM00345">
    <property type="entry name" value="HTH_GNTR"/>
    <property type="match status" value="1"/>
</dbReference>
<feature type="domain" description="HTH gntR-type" evidence="4">
    <location>
        <begin position="13"/>
        <end position="80"/>
    </location>
</feature>
<comment type="caution">
    <text evidence="5">The sequence shown here is derived from an EMBL/GenBank/DDBJ whole genome shotgun (WGS) entry which is preliminary data.</text>
</comment>
<dbReference type="Pfam" id="PF00392">
    <property type="entry name" value="GntR"/>
    <property type="match status" value="1"/>
</dbReference>
<dbReference type="GO" id="GO:0003677">
    <property type="term" value="F:DNA binding"/>
    <property type="evidence" value="ECO:0007669"/>
    <property type="project" value="UniProtKB-KW"/>
</dbReference>
<evidence type="ECO:0000256" key="1">
    <source>
        <dbReference type="ARBA" id="ARBA00023015"/>
    </source>
</evidence>
<dbReference type="Proteomes" id="UP000266915">
    <property type="component" value="Unassembled WGS sequence"/>
</dbReference>
<gene>
    <name evidence="5" type="ORF">EDD42_0048</name>
</gene>
<sequence>MPLPSGDRPAQRRSLRCEAMDRLKTAILDGTILPGEALNDQDMQEWLQVSRTPIREALNDLSRSGLVEMAAQRYTRVVCADPRRHPATMQALGATLLAVASVSVPELTAPHRDKLVTLAADVAEATTGVEASATTSARARFSAALLESCPNAELVTAFAEALDGLNYRVHIARVADPSAPVEDAEAFYDFSRALLKLDDPAALMSLARAYNLRTSLSA</sequence>
<evidence type="ECO:0000313" key="6">
    <source>
        <dbReference type="Proteomes" id="UP000266915"/>
    </source>
</evidence>
<evidence type="ECO:0000313" key="5">
    <source>
        <dbReference type="EMBL" id="ROR80017.1"/>
    </source>
</evidence>
<dbReference type="AlphaFoldDB" id="A0A3N2BXQ2"/>
<name>A0A3N2BXQ2_9MICO</name>
<dbReference type="PROSITE" id="PS50949">
    <property type="entry name" value="HTH_GNTR"/>
    <property type="match status" value="1"/>
</dbReference>
<keyword evidence="6" id="KW-1185">Reference proteome</keyword>
<dbReference type="InterPro" id="IPR036390">
    <property type="entry name" value="WH_DNA-bd_sf"/>
</dbReference>
<dbReference type="PANTHER" id="PTHR43537:SF5">
    <property type="entry name" value="UXU OPERON TRANSCRIPTIONAL REGULATOR"/>
    <property type="match status" value="1"/>
</dbReference>
<evidence type="ECO:0000259" key="4">
    <source>
        <dbReference type="PROSITE" id="PS50949"/>
    </source>
</evidence>
<dbReference type="Gene3D" id="1.10.10.10">
    <property type="entry name" value="Winged helix-like DNA-binding domain superfamily/Winged helix DNA-binding domain"/>
    <property type="match status" value="1"/>
</dbReference>
<organism evidence="5 6">
    <name type="scientific">Plantibacter flavus</name>
    <dbReference type="NCBI Taxonomy" id="150123"/>
    <lineage>
        <taxon>Bacteria</taxon>
        <taxon>Bacillati</taxon>
        <taxon>Actinomycetota</taxon>
        <taxon>Actinomycetes</taxon>
        <taxon>Micrococcales</taxon>
        <taxon>Microbacteriaceae</taxon>
        <taxon>Plantibacter</taxon>
    </lineage>
</organism>
<evidence type="ECO:0000256" key="3">
    <source>
        <dbReference type="ARBA" id="ARBA00023163"/>
    </source>
</evidence>
<keyword evidence="3" id="KW-0804">Transcription</keyword>